<name>A0A939E4K7_9CORY</name>
<evidence type="ECO:0000313" key="4">
    <source>
        <dbReference type="Proteomes" id="UP000664332"/>
    </source>
</evidence>
<feature type="transmembrane region" description="Helical" evidence="2">
    <location>
        <begin position="164"/>
        <end position="187"/>
    </location>
</feature>
<keyword evidence="4" id="KW-1185">Reference proteome</keyword>
<dbReference type="AlphaFoldDB" id="A0A939E4K7"/>
<keyword evidence="2" id="KW-0472">Membrane</keyword>
<dbReference type="InterPro" id="IPR024787">
    <property type="entry name" value="EcsC"/>
</dbReference>
<proteinExistence type="predicted"/>
<gene>
    <name evidence="3" type="ORF">JZY06_11790</name>
</gene>
<reference evidence="3" key="1">
    <citation type="submission" date="2021-03" db="EMBL/GenBank/DDBJ databases">
        <authorList>
            <person name="Sun Q."/>
        </authorList>
    </citation>
    <scope>NUCLEOTIDE SEQUENCE</scope>
    <source>
        <strain evidence="3">CCM 8862</strain>
    </source>
</reference>
<feature type="transmembrane region" description="Helical" evidence="2">
    <location>
        <begin position="137"/>
        <end position="158"/>
    </location>
</feature>
<accession>A0A939E4K7</accession>
<dbReference type="Proteomes" id="UP000664332">
    <property type="component" value="Unassembled WGS sequence"/>
</dbReference>
<dbReference type="EMBL" id="JAFLEQ010000017">
    <property type="protein sequence ID" value="MBN9645287.1"/>
    <property type="molecule type" value="Genomic_DNA"/>
</dbReference>
<feature type="compositionally biased region" description="Polar residues" evidence="1">
    <location>
        <begin position="356"/>
        <end position="375"/>
    </location>
</feature>
<evidence type="ECO:0000256" key="2">
    <source>
        <dbReference type="SAM" id="Phobius"/>
    </source>
</evidence>
<evidence type="ECO:0000256" key="1">
    <source>
        <dbReference type="SAM" id="MobiDB-lite"/>
    </source>
</evidence>
<dbReference type="Pfam" id="PF12787">
    <property type="entry name" value="EcsC"/>
    <property type="match status" value="1"/>
</dbReference>
<dbReference type="RefSeq" id="WP_207279747.1">
    <property type="nucleotide sequence ID" value="NZ_JAFLEQ010000017.1"/>
</dbReference>
<evidence type="ECO:0000313" key="3">
    <source>
        <dbReference type="EMBL" id="MBN9645287.1"/>
    </source>
</evidence>
<comment type="caution">
    <text evidence="3">The sequence shown here is derived from an EMBL/GenBank/DDBJ whole genome shotgun (WGS) entry which is preliminary data.</text>
</comment>
<feature type="region of interest" description="Disordered" evidence="1">
    <location>
        <begin position="345"/>
        <end position="385"/>
    </location>
</feature>
<organism evidence="3 4">
    <name type="scientific">Corynebacterium mendelii</name>
    <dbReference type="NCBI Taxonomy" id="2765362"/>
    <lineage>
        <taxon>Bacteria</taxon>
        <taxon>Bacillati</taxon>
        <taxon>Actinomycetota</taxon>
        <taxon>Actinomycetes</taxon>
        <taxon>Mycobacteriales</taxon>
        <taxon>Corynebacteriaceae</taxon>
        <taxon>Corynebacterium</taxon>
    </lineage>
</organism>
<keyword evidence="2" id="KW-0812">Transmembrane</keyword>
<sequence length="385" mass="41308">MEMRFDCMTAYERAQWDSIQEWKDRRWKQAADFAAGKAKEAVAAAVPQPVKHAAAAIQEIEELDKFNKIVNKAAIGFITTLEDAGRATASQKKVVRRLHKKTGVELETLSDIREKLSLEQLVSNEPKTQLGLGHKGVAGVVGAAAGAATSAGFALAAAGNAVPVVGAVPGVSVVLAALSADLSLLIANSSSAVTKIAYNYGYDLSLPEEQMFATAVITGTTAGEKIAYEAAMHRLMLDLARKKKWDQLNKHIFAKLIKSLFKAMGQNLAKHQLVKAIPVANVAVNAGLDMWTLHSATERARYYYRERFLIERYGVRDGREDIEEADIIATADELLDAIKNDTTNSLKDAAAAPRATTGQPSSDTPPESSTQTNAPSGAEIDGTAS</sequence>
<keyword evidence="2" id="KW-1133">Transmembrane helix</keyword>
<protein>
    <submittedName>
        <fullName evidence="3">EcsC family protein</fullName>
    </submittedName>
</protein>